<dbReference type="Proteomes" id="UP000199519">
    <property type="component" value="Unassembled WGS sequence"/>
</dbReference>
<dbReference type="RefSeq" id="WP_089720492.1">
    <property type="nucleotide sequence ID" value="NZ_FNBJ01000025.1"/>
</dbReference>
<dbReference type="EMBL" id="FNBJ01000025">
    <property type="protein sequence ID" value="SDF81070.1"/>
    <property type="molecule type" value="Genomic_DNA"/>
</dbReference>
<proteinExistence type="inferred from homology"/>
<dbReference type="Proteomes" id="UP000198612">
    <property type="component" value="Unassembled WGS sequence"/>
</dbReference>
<evidence type="ECO:0000256" key="2">
    <source>
        <dbReference type="ARBA" id="ARBA00022729"/>
    </source>
</evidence>
<dbReference type="InterPro" id="IPR009742">
    <property type="entry name" value="Curlin_rpt"/>
</dbReference>
<reference evidence="5 6" key="1">
    <citation type="submission" date="2016-10" db="EMBL/GenBank/DDBJ databases">
        <authorList>
            <person name="Varghese N."/>
            <person name="Submissions S."/>
        </authorList>
    </citation>
    <scope>NUCLEOTIDE SEQUENCE [LARGE SCALE GENOMIC DNA]</scope>
    <source>
        <strain evidence="3 6">WG2</strain>
        <strain evidence="4 5">WG5</strain>
    </source>
</reference>
<dbReference type="GO" id="GO:0009289">
    <property type="term" value="C:pilus"/>
    <property type="evidence" value="ECO:0007669"/>
    <property type="project" value="InterPro"/>
</dbReference>
<organism evidence="4 5">
    <name type="scientific">Halanaerobium congolense</name>
    <dbReference type="NCBI Taxonomy" id="54121"/>
    <lineage>
        <taxon>Bacteria</taxon>
        <taxon>Bacillati</taxon>
        <taxon>Bacillota</taxon>
        <taxon>Clostridia</taxon>
        <taxon>Halanaerobiales</taxon>
        <taxon>Halanaerobiaceae</taxon>
        <taxon>Halanaerobium</taxon>
    </lineage>
</organism>
<evidence type="ECO:0000313" key="4">
    <source>
        <dbReference type="EMBL" id="SET10028.1"/>
    </source>
</evidence>
<evidence type="ECO:0000256" key="1">
    <source>
        <dbReference type="ARBA" id="ARBA00009766"/>
    </source>
</evidence>
<dbReference type="Pfam" id="PF07012">
    <property type="entry name" value="Curlin_rpt"/>
    <property type="match status" value="2"/>
</dbReference>
<dbReference type="AlphaFoldDB" id="A0A1I0BSY7"/>
<evidence type="ECO:0000313" key="3">
    <source>
        <dbReference type="EMBL" id="SDF81070.1"/>
    </source>
</evidence>
<evidence type="ECO:0000313" key="6">
    <source>
        <dbReference type="Proteomes" id="UP000199519"/>
    </source>
</evidence>
<protein>
    <submittedName>
        <fullName evidence="4">Curlin associated repeat-containing protein</fullName>
    </submittedName>
</protein>
<keyword evidence="6" id="KW-1185">Reference proteome</keyword>
<evidence type="ECO:0000313" key="5">
    <source>
        <dbReference type="Proteomes" id="UP000198612"/>
    </source>
</evidence>
<sequence>MRRLSIVLLMSLILVVGMSFMVGAMGPGFGFCCDEGDFAKIEQFGKYNDATIVQTGQCYGPDYCLGEWFTAPGNNMAMITQHGKGHDAVITQTGAMNFASVRSDGKDQEVTIRQEGRYQMALVNSHGYRNDARVVQKGAKNFAAICQGGAKNDALIRQLGTKDVAMISQHGYRNDATIVQH</sequence>
<dbReference type="EMBL" id="FOHG01000025">
    <property type="protein sequence ID" value="SET10028.1"/>
    <property type="molecule type" value="Genomic_DNA"/>
</dbReference>
<dbReference type="GO" id="GO:0007155">
    <property type="term" value="P:cell adhesion"/>
    <property type="evidence" value="ECO:0007669"/>
    <property type="project" value="InterPro"/>
</dbReference>
<keyword evidence="2" id="KW-0732">Signal</keyword>
<comment type="similarity">
    <text evidence="1">Belongs to the CsgA/CsgB family.</text>
</comment>
<gene>
    <name evidence="3" type="ORF">SAMN04488598_12534</name>
    <name evidence="4" type="ORF">SAMN04515652_12534</name>
</gene>
<name>A0A1I0BSY7_9FIRM</name>
<accession>A0A1I0BSY7</accession>